<dbReference type="InterPro" id="IPR027443">
    <property type="entry name" value="IPNS-like_sf"/>
</dbReference>
<evidence type="ECO:0000313" key="7">
    <source>
        <dbReference type="EMBL" id="KAJ3477946.1"/>
    </source>
</evidence>
<dbReference type="PROSITE" id="PS51471">
    <property type="entry name" value="FE2OG_OXY"/>
    <property type="match status" value="1"/>
</dbReference>
<evidence type="ECO:0000256" key="3">
    <source>
        <dbReference type="ARBA" id="ARBA00023002"/>
    </source>
</evidence>
<evidence type="ECO:0000256" key="1">
    <source>
        <dbReference type="ARBA" id="ARBA00008056"/>
    </source>
</evidence>
<dbReference type="InterPro" id="IPR005123">
    <property type="entry name" value="Oxoglu/Fe-dep_dioxygenase_dom"/>
</dbReference>
<comment type="similarity">
    <text evidence="1 5">Belongs to the iron/ascorbate-dependent oxidoreductase family.</text>
</comment>
<evidence type="ECO:0000256" key="4">
    <source>
        <dbReference type="ARBA" id="ARBA00023004"/>
    </source>
</evidence>
<dbReference type="SUPFAM" id="SSF51197">
    <property type="entry name" value="Clavaminate synthase-like"/>
    <property type="match status" value="1"/>
</dbReference>
<evidence type="ECO:0000256" key="2">
    <source>
        <dbReference type="ARBA" id="ARBA00022723"/>
    </source>
</evidence>
<reference evidence="7" key="1">
    <citation type="submission" date="2022-07" db="EMBL/GenBank/DDBJ databases">
        <title>Genome Sequence of Physisporinus lineatus.</title>
        <authorList>
            <person name="Buettner E."/>
        </authorList>
    </citation>
    <scope>NUCLEOTIDE SEQUENCE</scope>
    <source>
        <strain evidence="7">VT162</strain>
    </source>
</reference>
<dbReference type="GO" id="GO:0016491">
    <property type="term" value="F:oxidoreductase activity"/>
    <property type="evidence" value="ECO:0007669"/>
    <property type="project" value="UniProtKB-KW"/>
</dbReference>
<dbReference type="PRINTS" id="PR00682">
    <property type="entry name" value="IPNSYNTHASE"/>
</dbReference>
<organism evidence="7 8">
    <name type="scientific">Meripilus lineatus</name>
    <dbReference type="NCBI Taxonomy" id="2056292"/>
    <lineage>
        <taxon>Eukaryota</taxon>
        <taxon>Fungi</taxon>
        <taxon>Dikarya</taxon>
        <taxon>Basidiomycota</taxon>
        <taxon>Agaricomycotina</taxon>
        <taxon>Agaricomycetes</taxon>
        <taxon>Polyporales</taxon>
        <taxon>Meripilaceae</taxon>
        <taxon>Meripilus</taxon>
    </lineage>
</organism>
<dbReference type="Pfam" id="PF03171">
    <property type="entry name" value="2OG-FeII_Oxy"/>
    <property type="match status" value="1"/>
</dbReference>
<protein>
    <recommendedName>
        <fullName evidence="6">Fe2OG dioxygenase domain-containing protein</fullName>
    </recommendedName>
</protein>
<dbReference type="InterPro" id="IPR026992">
    <property type="entry name" value="DIOX_N"/>
</dbReference>
<proteinExistence type="inferred from homology"/>
<dbReference type="PANTHER" id="PTHR10209:SF881">
    <property type="entry name" value="FI07970P-RELATED"/>
    <property type="match status" value="1"/>
</dbReference>
<sequence length="320" mass="35902">MHTDSDHRDLQNVSHSDMSIRKDLAKQIRDACINVGFLYVTNHGIPEIVIKRAVSASQIFFALPPEKKLELDIRETPNFKGYTPLLSSNLDPENAGDMHEGFEIGWEEMVPKVNDEKRVNDGAMAGANVWPGDLPGFREDVLTYYHAAVELGRKLFPLFALALDLDYDFFEDKTKNSAAIMNMLYYPPQTGPVNDKVIGTGAHTDFECFTILWQEPGIQALQVLNTQKQWVDAPPIPGTLVVNIGDQFARWTNDIFKSTVHRATNRSGVQRYSIPLFFGTDYDVKLEPIPSCVSEGHPPKYEVVTAGDYVKGRLKAAYGH</sequence>
<feature type="domain" description="Fe2OG dioxygenase" evidence="6">
    <location>
        <begin position="174"/>
        <end position="280"/>
    </location>
</feature>
<gene>
    <name evidence="7" type="ORF">NLI96_g10113</name>
</gene>
<keyword evidence="3 5" id="KW-0560">Oxidoreductase</keyword>
<keyword evidence="8" id="KW-1185">Reference proteome</keyword>
<dbReference type="PANTHER" id="PTHR10209">
    <property type="entry name" value="OXIDOREDUCTASE, 2OG-FE II OXYGENASE FAMILY PROTEIN"/>
    <property type="match status" value="1"/>
</dbReference>
<dbReference type="Gene3D" id="2.60.120.330">
    <property type="entry name" value="B-lactam Antibiotic, Isopenicillin N Synthase, Chain"/>
    <property type="match status" value="1"/>
</dbReference>
<evidence type="ECO:0000259" key="6">
    <source>
        <dbReference type="PROSITE" id="PS51471"/>
    </source>
</evidence>
<dbReference type="InterPro" id="IPR044861">
    <property type="entry name" value="IPNS-like_FE2OG_OXY"/>
</dbReference>
<keyword evidence="2 5" id="KW-0479">Metal-binding</keyword>
<keyword evidence="4 5" id="KW-0408">Iron</keyword>
<dbReference type="Proteomes" id="UP001212997">
    <property type="component" value="Unassembled WGS sequence"/>
</dbReference>
<dbReference type="Pfam" id="PF14226">
    <property type="entry name" value="DIOX_N"/>
    <property type="match status" value="1"/>
</dbReference>
<dbReference type="GO" id="GO:0046872">
    <property type="term" value="F:metal ion binding"/>
    <property type="evidence" value="ECO:0007669"/>
    <property type="project" value="UniProtKB-KW"/>
</dbReference>
<accession>A0AAD5Y9K9</accession>
<dbReference type="AlphaFoldDB" id="A0AAD5Y9K9"/>
<dbReference type="EMBL" id="JANAWD010000551">
    <property type="protein sequence ID" value="KAJ3477946.1"/>
    <property type="molecule type" value="Genomic_DNA"/>
</dbReference>
<name>A0AAD5Y9K9_9APHY</name>
<evidence type="ECO:0000313" key="8">
    <source>
        <dbReference type="Proteomes" id="UP001212997"/>
    </source>
</evidence>
<evidence type="ECO:0000256" key="5">
    <source>
        <dbReference type="RuleBase" id="RU003682"/>
    </source>
</evidence>
<comment type="caution">
    <text evidence="7">The sequence shown here is derived from an EMBL/GenBank/DDBJ whole genome shotgun (WGS) entry which is preliminary data.</text>
</comment>